<feature type="non-terminal residue" evidence="1">
    <location>
        <position position="37"/>
    </location>
</feature>
<organism evidence="1">
    <name type="scientific">marine metagenome</name>
    <dbReference type="NCBI Taxonomy" id="408172"/>
    <lineage>
        <taxon>unclassified sequences</taxon>
        <taxon>metagenomes</taxon>
        <taxon>ecological metagenomes</taxon>
    </lineage>
</organism>
<sequence>VTFVLRSSVGKLRRAMEDAGAAGDYPMTTIKHYKSNL</sequence>
<gene>
    <name evidence="1" type="ORF">METZ01_LOCUS506132</name>
</gene>
<reference evidence="1" key="1">
    <citation type="submission" date="2018-05" db="EMBL/GenBank/DDBJ databases">
        <authorList>
            <person name="Lanie J.A."/>
            <person name="Ng W.-L."/>
            <person name="Kazmierczak K.M."/>
            <person name="Andrzejewski T.M."/>
            <person name="Davidsen T.M."/>
            <person name="Wayne K.J."/>
            <person name="Tettelin H."/>
            <person name="Glass J.I."/>
            <person name="Rusch D."/>
            <person name="Podicherti R."/>
            <person name="Tsui H.-C.T."/>
            <person name="Winkler M.E."/>
        </authorList>
    </citation>
    <scope>NUCLEOTIDE SEQUENCE</scope>
</reference>
<accession>A0A383EB09</accession>
<protein>
    <submittedName>
        <fullName evidence="1">Uncharacterized protein</fullName>
    </submittedName>
</protein>
<feature type="non-terminal residue" evidence="1">
    <location>
        <position position="1"/>
    </location>
</feature>
<proteinExistence type="predicted"/>
<name>A0A383EB09_9ZZZZ</name>
<dbReference type="AlphaFoldDB" id="A0A383EB09"/>
<dbReference type="EMBL" id="UINC01223896">
    <property type="protein sequence ID" value="SVE53278.1"/>
    <property type="molecule type" value="Genomic_DNA"/>
</dbReference>
<evidence type="ECO:0000313" key="1">
    <source>
        <dbReference type="EMBL" id="SVE53278.1"/>
    </source>
</evidence>